<sequence>MTFFGKWLRWQLRLLASIVICAVLIVSVAALGGKFWPDYAWGVTAVFAVAIIWLASRK</sequence>
<dbReference type="RefSeq" id="WP_017460062.1">
    <property type="nucleotide sequence ID" value="NZ_FMUI01000024.1"/>
</dbReference>
<reference evidence="2 3" key="1">
    <citation type="submission" date="2016-10" db="EMBL/GenBank/DDBJ databases">
        <authorList>
            <person name="Varghese N."/>
            <person name="Submissions S."/>
        </authorList>
    </citation>
    <scope>NUCLEOTIDE SEQUENCE [LARGE SCALE GENOMIC DNA]</scope>
    <source>
        <strain evidence="2 3">CGMCC 1.12102</strain>
    </source>
</reference>
<gene>
    <name evidence="2" type="ORF">SAMN02927897_04575</name>
</gene>
<name>A0A1G4ZCX9_9ENTR</name>
<dbReference type="GeneID" id="52087144"/>
<evidence type="ECO:0000256" key="1">
    <source>
        <dbReference type="SAM" id="Phobius"/>
    </source>
</evidence>
<keyword evidence="1" id="KW-1133">Transmembrane helix</keyword>
<organism evidence="2 3">
    <name type="scientific">Kosakonia sacchari</name>
    <dbReference type="NCBI Taxonomy" id="1158459"/>
    <lineage>
        <taxon>Bacteria</taxon>
        <taxon>Pseudomonadati</taxon>
        <taxon>Pseudomonadota</taxon>
        <taxon>Gammaproteobacteria</taxon>
        <taxon>Enterobacterales</taxon>
        <taxon>Enterobacteriaceae</taxon>
        <taxon>Kosakonia</taxon>
    </lineage>
</organism>
<accession>A0A1G4ZCX9</accession>
<dbReference type="AlphaFoldDB" id="A0A1G4ZCX9"/>
<dbReference type="Proteomes" id="UP000183569">
    <property type="component" value="Unassembled WGS sequence"/>
</dbReference>
<keyword evidence="1" id="KW-0812">Transmembrane</keyword>
<comment type="caution">
    <text evidence="2">The sequence shown here is derived from an EMBL/GenBank/DDBJ whole genome shotgun (WGS) entry which is preliminary data.</text>
</comment>
<protein>
    <submittedName>
        <fullName evidence="2">Uncharacterized protein</fullName>
    </submittedName>
</protein>
<feature type="transmembrane region" description="Helical" evidence="1">
    <location>
        <begin position="12"/>
        <end position="33"/>
    </location>
</feature>
<feature type="transmembrane region" description="Helical" evidence="1">
    <location>
        <begin position="39"/>
        <end position="56"/>
    </location>
</feature>
<proteinExistence type="predicted"/>
<evidence type="ECO:0000313" key="3">
    <source>
        <dbReference type="Proteomes" id="UP000183569"/>
    </source>
</evidence>
<evidence type="ECO:0000313" key="2">
    <source>
        <dbReference type="EMBL" id="SCX63524.1"/>
    </source>
</evidence>
<keyword evidence="1" id="KW-0472">Membrane</keyword>
<dbReference type="EMBL" id="FMUI01000024">
    <property type="protein sequence ID" value="SCX63524.1"/>
    <property type="molecule type" value="Genomic_DNA"/>
</dbReference>